<dbReference type="AlphaFoldDB" id="A0A1I1QQ61"/>
<name>A0A1I1QQ61_RUMAL</name>
<evidence type="ECO:0000313" key="3">
    <source>
        <dbReference type="Proteomes" id="UP000182192"/>
    </source>
</evidence>
<dbReference type="EMBL" id="FOKQ01000051">
    <property type="protein sequence ID" value="SFD24266.1"/>
    <property type="molecule type" value="Genomic_DNA"/>
</dbReference>
<dbReference type="OrthoDB" id="9959944at2"/>
<dbReference type="Proteomes" id="UP000182192">
    <property type="component" value="Unassembled WGS sequence"/>
</dbReference>
<keyword evidence="1" id="KW-0812">Transmembrane</keyword>
<sequence>MLVVFINILICSALIFLVFKHTKKKEHQRLKRFWWSAAVTGLVTTVVETVYNERFGGSAGLLTMDIENAVFLIIIAASIMIFVVCSIIAGIVYFDKMKPVYIQMLFALFLALGHNGLYSLSSHSNKATKYRQIQQNMV</sequence>
<organism evidence="2 3">
    <name type="scientific">Ruminococcus albus</name>
    <dbReference type="NCBI Taxonomy" id="1264"/>
    <lineage>
        <taxon>Bacteria</taxon>
        <taxon>Bacillati</taxon>
        <taxon>Bacillota</taxon>
        <taxon>Clostridia</taxon>
        <taxon>Eubacteriales</taxon>
        <taxon>Oscillospiraceae</taxon>
        <taxon>Ruminococcus</taxon>
    </lineage>
</organism>
<feature type="transmembrane region" description="Helical" evidence="1">
    <location>
        <begin position="71"/>
        <end position="94"/>
    </location>
</feature>
<feature type="transmembrane region" description="Helical" evidence="1">
    <location>
        <begin position="101"/>
        <end position="120"/>
    </location>
</feature>
<evidence type="ECO:0000313" key="2">
    <source>
        <dbReference type="EMBL" id="SFD24266.1"/>
    </source>
</evidence>
<protein>
    <submittedName>
        <fullName evidence="2">Uncharacterized protein</fullName>
    </submittedName>
</protein>
<gene>
    <name evidence="2" type="ORF">SAMN02910406_03477</name>
</gene>
<keyword evidence="1" id="KW-0472">Membrane</keyword>
<accession>A0A1I1QQ61</accession>
<evidence type="ECO:0000256" key="1">
    <source>
        <dbReference type="SAM" id="Phobius"/>
    </source>
</evidence>
<keyword evidence="1" id="KW-1133">Transmembrane helix</keyword>
<feature type="transmembrane region" description="Helical" evidence="1">
    <location>
        <begin position="6"/>
        <end position="21"/>
    </location>
</feature>
<reference evidence="2 3" key="1">
    <citation type="submission" date="2016-10" db="EMBL/GenBank/DDBJ databases">
        <authorList>
            <person name="de Groot N.N."/>
        </authorList>
    </citation>
    <scope>NUCLEOTIDE SEQUENCE [LARGE SCALE GENOMIC DNA]</scope>
    <source>
        <strain evidence="2 3">AR67</strain>
    </source>
</reference>
<dbReference type="RefSeq" id="WP_074963240.1">
    <property type="nucleotide sequence ID" value="NZ_FOKQ01000051.1"/>
</dbReference>
<feature type="transmembrane region" description="Helical" evidence="1">
    <location>
        <begin position="33"/>
        <end position="51"/>
    </location>
</feature>
<proteinExistence type="predicted"/>